<evidence type="ECO:0000313" key="3">
    <source>
        <dbReference type="Proteomes" id="UP000644727"/>
    </source>
</evidence>
<keyword evidence="1" id="KW-0732">Signal</keyword>
<gene>
    <name evidence="2" type="ORF">IOE58_03555</name>
</gene>
<feature type="signal peptide" evidence="1">
    <location>
        <begin position="1"/>
        <end position="28"/>
    </location>
</feature>
<sequence>MTSPRSFSPSRRSILTALGLGAAGASLAACGSPNGGSSEGADQPVRDGFGQADITVPDEYKDRTPILFWAPFTGNNLEVLNGLFTAFNESQNDIVAVAESVGGYADLNQKFTAALQARTVPDIVCFPEMQWLQFYFSDALAPLDDYFDDEWKLDNYIDSYTPECKAAGQTYLVPFARSTPLFYFNRTRYQEAGLPEEGPETWEDLAEFGKELSSIKVEGRPLSALAFSTDDAWFSQADIWGFGGRNSDDDFQVTIDEAPGIEWLEFQRKLIHEDKVAYMAKAAGTDFESGVAAGKRGSTAGLTGTTKAVGDKFEVGTAYMLAKEGQEKAVPTGGSGLSIVRADSKDRQDACAELFRFLGTPENSATWHIGTGYVPIVKAARDTQEVKDLVAKDPNYEVALNQLENARTADYTNWFQSAVTEISTAVAQVHGDGTDPKTALGSIKDSLQEILDDNREDIEKIDFERI</sequence>
<dbReference type="Proteomes" id="UP000644727">
    <property type="component" value="Unassembled WGS sequence"/>
</dbReference>
<name>A0ABR9VYP4_9MICO</name>
<protein>
    <submittedName>
        <fullName evidence="2">ABC transporter substrate-binding protein</fullName>
    </submittedName>
</protein>
<dbReference type="PROSITE" id="PS51257">
    <property type="entry name" value="PROKAR_LIPOPROTEIN"/>
    <property type="match status" value="1"/>
</dbReference>
<feature type="chain" id="PRO_5047446164" evidence="1">
    <location>
        <begin position="29"/>
        <end position="466"/>
    </location>
</feature>
<dbReference type="SUPFAM" id="SSF53850">
    <property type="entry name" value="Periplasmic binding protein-like II"/>
    <property type="match status" value="1"/>
</dbReference>
<dbReference type="InterPro" id="IPR050490">
    <property type="entry name" value="Bact_solute-bd_prot1"/>
</dbReference>
<accession>A0ABR9VYP4</accession>
<proteinExistence type="predicted"/>
<evidence type="ECO:0000313" key="2">
    <source>
        <dbReference type="EMBL" id="MBE9403304.1"/>
    </source>
</evidence>
<dbReference type="CDD" id="cd14748">
    <property type="entry name" value="PBP2_UgpB"/>
    <property type="match status" value="1"/>
</dbReference>
<dbReference type="Pfam" id="PF13416">
    <property type="entry name" value="SBP_bac_8"/>
    <property type="match status" value="1"/>
</dbReference>
<dbReference type="PROSITE" id="PS51318">
    <property type="entry name" value="TAT"/>
    <property type="match status" value="1"/>
</dbReference>
<dbReference type="RefSeq" id="WP_193865049.1">
    <property type="nucleotide sequence ID" value="NZ_JADEYR010000002.1"/>
</dbReference>
<dbReference type="PANTHER" id="PTHR43649">
    <property type="entry name" value="ARABINOSE-BINDING PROTEIN-RELATED"/>
    <property type="match status" value="1"/>
</dbReference>
<dbReference type="InterPro" id="IPR006311">
    <property type="entry name" value="TAT_signal"/>
</dbReference>
<dbReference type="InterPro" id="IPR006059">
    <property type="entry name" value="SBP"/>
</dbReference>
<dbReference type="EMBL" id="JADEYR010000002">
    <property type="protein sequence ID" value="MBE9403304.1"/>
    <property type="molecule type" value="Genomic_DNA"/>
</dbReference>
<comment type="caution">
    <text evidence="2">The sequence shown here is derived from an EMBL/GenBank/DDBJ whole genome shotgun (WGS) entry which is preliminary data.</text>
</comment>
<keyword evidence="3" id="KW-1185">Reference proteome</keyword>
<organism evidence="2 3">
    <name type="scientific">Brachybacterium epidermidis</name>
    <dbReference type="NCBI Taxonomy" id="2781983"/>
    <lineage>
        <taxon>Bacteria</taxon>
        <taxon>Bacillati</taxon>
        <taxon>Actinomycetota</taxon>
        <taxon>Actinomycetes</taxon>
        <taxon>Micrococcales</taxon>
        <taxon>Dermabacteraceae</taxon>
        <taxon>Brachybacterium</taxon>
    </lineage>
</organism>
<evidence type="ECO:0000256" key="1">
    <source>
        <dbReference type="SAM" id="SignalP"/>
    </source>
</evidence>
<reference evidence="2 3" key="1">
    <citation type="submission" date="2020-10" db="EMBL/GenBank/DDBJ databases">
        <title>Draft genome and description of Brachybacterium epidermidis sp nov.</title>
        <authorList>
            <person name="Boxberger M."/>
            <person name="La Scola B."/>
        </authorList>
    </citation>
    <scope>NUCLEOTIDE SEQUENCE [LARGE SCALE GENOMIC DNA]</scope>
    <source>
        <strain evidence="2 3">Marseille-Q2903</strain>
    </source>
</reference>
<dbReference type="PANTHER" id="PTHR43649:SF30">
    <property type="entry name" value="ABC TRANSPORTER SUBSTRATE-BINDING PROTEIN"/>
    <property type="match status" value="1"/>
</dbReference>
<dbReference type="Gene3D" id="3.40.190.10">
    <property type="entry name" value="Periplasmic binding protein-like II"/>
    <property type="match status" value="1"/>
</dbReference>